<organism evidence="14 15">
    <name type="scientific">Sphingomonas koreensis</name>
    <dbReference type="NCBI Taxonomy" id="93064"/>
    <lineage>
        <taxon>Bacteria</taxon>
        <taxon>Pseudomonadati</taxon>
        <taxon>Pseudomonadota</taxon>
        <taxon>Alphaproteobacteria</taxon>
        <taxon>Sphingomonadales</taxon>
        <taxon>Sphingomonadaceae</taxon>
        <taxon>Sphingomonas</taxon>
    </lineage>
</organism>
<feature type="domain" description="HAMP" evidence="13">
    <location>
        <begin position="95"/>
        <end position="149"/>
    </location>
</feature>
<dbReference type="EC" id="2.7.13.3" evidence="3"/>
<evidence type="ECO:0000256" key="3">
    <source>
        <dbReference type="ARBA" id="ARBA00012438"/>
    </source>
</evidence>
<dbReference type="SMART" id="SM00304">
    <property type="entry name" value="HAMP"/>
    <property type="match status" value="1"/>
</dbReference>
<gene>
    <name evidence="14" type="ORF">BRX40_17185</name>
</gene>
<evidence type="ECO:0000259" key="13">
    <source>
        <dbReference type="PROSITE" id="PS50885"/>
    </source>
</evidence>
<dbReference type="PRINTS" id="PR00344">
    <property type="entry name" value="BCTRLSENSOR"/>
</dbReference>
<evidence type="ECO:0000256" key="6">
    <source>
        <dbReference type="ARBA" id="ARBA00022692"/>
    </source>
</evidence>
<evidence type="ECO:0000256" key="10">
    <source>
        <dbReference type="ARBA" id="ARBA00023136"/>
    </source>
</evidence>
<dbReference type="AlphaFoldDB" id="A0A1L6JGU1"/>
<dbReference type="InterPro" id="IPR005467">
    <property type="entry name" value="His_kinase_dom"/>
</dbReference>
<dbReference type="SMART" id="SM00388">
    <property type="entry name" value="HisKA"/>
    <property type="match status" value="1"/>
</dbReference>
<evidence type="ECO:0000256" key="11">
    <source>
        <dbReference type="SAM" id="Phobius"/>
    </source>
</evidence>
<dbReference type="SMART" id="SM00387">
    <property type="entry name" value="HATPase_c"/>
    <property type="match status" value="1"/>
</dbReference>
<dbReference type="STRING" id="93064.BRX40_17185"/>
<dbReference type="InterPro" id="IPR050428">
    <property type="entry name" value="TCS_sensor_his_kinase"/>
</dbReference>
<keyword evidence="4" id="KW-0597">Phosphoprotein</keyword>
<protein>
    <recommendedName>
        <fullName evidence="3">histidine kinase</fullName>
        <ecNumber evidence="3">2.7.13.3</ecNumber>
    </recommendedName>
</protein>
<evidence type="ECO:0000256" key="4">
    <source>
        <dbReference type="ARBA" id="ARBA00022553"/>
    </source>
</evidence>
<feature type="transmembrane region" description="Helical" evidence="11">
    <location>
        <begin position="6"/>
        <end position="27"/>
    </location>
</feature>
<dbReference type="GO" id="GO:0005886">
    <property type="term" value="C:plasma membrane"/>
    <property type="evidence" value="ECO:0007669"/>
    <property type="project" value="TreeGrafter"/>
</dbReference>
<dbReference type="InterPro" id="IPR003661">
    <property type="entry name" value="HisK_dim/P_dom"/>
</dbReference>
<comment type="subcellular location">
    <subcellularLocation>
        <location evidence="2">Membrane</location>
    </subcellularLocation>
</comment>
<dbReference type="InterPro" id="IPR003660">
    <property type="entry name" value="HAMP_dom"/>
</dbReference>
<dbReference type="PANTHER" id="PTHR45436">
    <property type="entry name" value="SENSOR HISTIDINE KINASE YKOH"/>
    <property type="match status" value="1"/>
</dbReference>
<dbReference type="InterPro" id="IPR036097">
    <property type="entry name" value="HisK_dim/P_sf"/>
</dbReference>
<feature type="transmembrane region" description="Helical" evidence="11">
    <location>
        <begin position="72"/>
        <end position="94"/>
    </location>
</feature>
<feature type="domain" description="Histidine kinase" evidence="12">
    <location>
        <begin position="157"/>
        <end position="368"/>
    </location>
</feature>
<accession>A0A1L6JGU1</accession>
<evidence type="ECO:0000313" key="15">
    <source>
        <dbReference type="Proteomes" id="UP000185161"/>
    </source>
</evidence>
<dbReference type="InterPro" id="IPR036890">
    <property type="entry name" value="HATPase_C_sf"/>
</dbReference>
<dbReference type="Proteomes" id="UP000185161">
    <property type="component" value="Chromosome"/>
</dbReference>
<name>A0A1L6JGU1_9SPHN</name>
<dbReference type="Gene3D" id="1.10.287.130">
    <property type="match status" value="1"/>
</dbReference>
<evidence type="ECO:0000313" key="14">
    <source>
        <dbReference type="EMBL" id="APR55142.1"/>
    </source>
</evidence>
<keyword evidence="7" id="KW-0418">Kinase</keyword>
<dbReference type="FunFam" id="3.30.565.10:FF:000006">
    <property type="entry name" value="Sensor histidine kinase WalK"/>
    <property type="match status" value="1"/>
</dbReference>
<dbReference type="PROSITE" id="PS50885">
    <property type="entry name" value="HAMP"/>
    <property type="match status" value="1"/>
</dbReference>
<evidence type="ECO:0000256" key="9">
    <source>
        <dbReference type="ARBA" id="ARBA00023012"/>
    </source>
</evidence>
<evidence type="ECO:0000256" key="7">
    <source>
        <dbReference type="ARBA" id="ARBA00022777"/>
    </source>
</evidence>
<keyword evidence="6 11" id="KW-0812">Transmembrane</keyword>
<evidence type="ECO:0000256" key="5">
    <source>
        <dbReference type="ARBA" id="ARBA00022679"/>
    </source>
</evidence>
<dbReference type="SUPFAM" id="SSF55874">
    <property type="entry name" value="ATPase domain of HSP90 chaperone/DNA topoisomerase II/histidine kinase"/>
    <property type="match status" value="1"/>
</dbReference>
<dbReference type="GO" id="GO:0000155">
    <property type="term" value="F:phosphorelay sensor kinase activity"/>
    <property type="evidence" value="ECO:0007669"/>
    <property type="project" value="InterPro"/>
</dbReference>
<proteinExistence type="predicted"/>
<sequence length="368" mass="39731">MAIITFLSVVVMLGGMIAFYVWSYNLFRGTLSPSAQRAYDLVELNQLPSQTELEALLNAYQAWESGFEFRELIALIGLGIVALLVGIIAGRWLAARISDPVHRVAAAARRVAAGDRTVRVAVPGHGVGEIHQLIADFNMMAREMERSEREMRESIAAIAHELRTPLTVLRGRLQGMADGVFPPDRNGLDGLILQTDALSQIIEDLRILSLAMSGRLVMRPTMIDLATEAGQTIDAFSAELARAGMTAERDLGPVRLAADGARLRQILLALLDNARRYAASGGTVRIETGSDARGAFLRVLDRGPGISAEDAERLFQRFWRADDSRSRDSGGTGLGLAVVKAIAEAHGGSACAARRDGGGARFEVRLPC</sequence>
<dbReference type="CDD" id="cd00075">
    <property type="entry name" value="HATPase"/>
    <property type="match status" value="1"/>
</dbReference>
<dbReference type="EMBL" id="CP018820">
    <property type="protein sequence ID" value="APR55142.1"/>
    <property type="molecule type" value="Genomic_DNA"/>
</dbReference>
<dbReference type="InterPro" id="IPR004358">
    <property type="entry name" value="Sig_transdc_His_kin-like_C"/>
</dbReference>
<evidence type="ECO:0000259" key="12">
    <source>
        <dbReference type="PROSITE" id="PS50109"/>
    </source>
</evidence>
<dbReference type="Pfam" id="PF02518">
    <property type="entry name" value="HATPase_c"/>
    <property type="match status" value="1"/>
</dbReference>
<keyword evidence="15" id="KW-1185">Reference proteome</keyword>
<keyword evidence="5" id="KW-0808">Transferase</keyword>
<dbReference type="SUPFAM" id="SSF158472">
    <property type="entry name" value="HAMP domain-like"/>
    <property type="match status" value="1"/>
</dbReference>
<dbReference type="SUPFAM" id="SSF47384">
    <property type="entry name" value="Homodimeric domain of signal transducing histidine kinase"/>
    <property type="match status" value="1"/>
</dbReference>
<dbReference type="InterPro" id="IPR003594">
    <property type="entry name" value="HATPase_dom"/>
</dbReference>
<dbReference type="Pfam" id="PF00512">
    <property type="entry name" value="HisKA"/>
    <property type="match status" value="1"/>
</dbReference>
<comment type="catalytic activity">
    <reaction evidence="1">
        <text>ATP + protein L-histidine = ADP + protein N-phospho-L-histidine.</text>
        <dbReference type="EC" id="2.7.13.3"/>
    </reaction>
</comment>
<dbReference type="Gene3D" id="3.30.565.10">
    <property type="entry name" value="Histidine kinase-like ATPase, C-terminal domain"/>
    <property type="match status" value="1"/>
</dbReference>
<dbReference type="PROSITE" id="PS50109">
    <property type="entry name" value="HIS_KIN"/>
    <property type="match status" value="1"/>
</dbReference>
<dbReference type="PANTHER" id="PTHR45436:SF5">
    <property type="entry name" value="SENSOR HISTIDINE KINASE TRCS"/>
    <property type="match status" value="1"/>
</dbReference>
<keyword evidence="9" id="KW-0902">Two-component regulatory system</keyword>
<dbReference type="Pfam" id="PF00672">
    <property type="entry name" value="HAMP"/>
    <property type="match status" value="1"/>
</dbReference>
<reference evidence="15" key="1">
    <citation type="submission" date="2016-12" db="EMBL/GenBank/DDBJ databases">
        <title>Whole genome sequencing of Sphingomonas sp. ABOJV.</title>
        <authorList>
            <person name="Conlan S."/>
            <person name="Thomas P.J."/>
            <person name="Mullikin J."/>
            <person name="Palmore T.N."/>
            <person name="Frank K.M."/>
            <person name="Segre J.A."/>
        </authorList>
    </citation>
    <scope>NUCLEOTIDE SEQUENCE [LARGE SCALE GENOMIC DNA]</scope>
    <source>
        <strain evidence="15">ABOJV</strain>
    </source>
</reference>
<dbReference type="Gene3D" id="6.10.340.10">
    <property type="match status" value="1"/>
</dbReference>
<dbReference type="CDD" id="cd00082">
    <property type="entry name" value="HisKA"/>
    <property type="match status" value="1"/>
</dbReference>
<evidence type="ECO:0000256" key="8">
    <source>
        <dbReference type="ARBA" id="ARBA00022989"/>
    </source>
</evidence>
<keyword evidence="8 11" id="KW-1133">Transmembrane helix</keyword>
<dbReference type="KEGG" id="skr:BRX40_17185"/>
<keyword evidence="10 11" id="KW-0472">Membrane</keyword>
<evidence type="ECO:0000256" key="1">
    <source>
        <dbReference type="ARBA" id="ARBA00000085"/>
    </source>
</evidence>
<evidence type="ECO:0000256" key="2">
    <source>
        <dbReference type="ARBA" id="ARBA00004370"/>
    </source>
</evidence>